<gene>
    <name evidence="3" type="ORF">B9479_000885</name>
</gene>
<dbReference type="PANTHER" id="PTHR15629:SF7">
    <property type="entry name" value="YSC84 ACTIN-BINDING DOMAIN-CONTAINING PROTEIN"/>
    <property type="match status" value="1"/>
</dbReference>
<feature type="region of interest" description="Disordered" evidence="1">
    <location>
        <begin position="259"/>
        <end position="290"/>
    </location>
</feature>
<evidence type="ECO:0000259" key="2">
    <source>
        <dbReference type="Pfam" id="PF04366"/>
    </source>
</evidence>
<evidence type="ECO:0000313" key="4">
    <source>
        <dbReference type="Proteomes" id="UP000322245"/>
    </source>
</evidence>
<dbReference type="GO" id="GO:0051017">
    <property type="term" value="P:actin filament bundle assembly"/>
    <property type="evidence" value="ECO:0007669"/>
    <property type="project" value="TreeGrafter"/>
</dbReference>
<name>A0A5D3B6Q4_9TREE</name>
<dbReference type="CDD" id="cd11525">
    <property type="entry name" value="SYLF_SH3YL1_like"/>
    <property type="match status" value="1"/>
</dbReference>
<sequence>MQSKFGSFVNKAQNALREGQTLATEGSSQFVQSFTLPGESEKAAKILRGFLGKDLADPSHPATALNSIPKAVLQRAKGLAVFTIIKAGFVFSGKAGSGIVVAKLPDGSWSAPSCIATAGVGWGLQIGADMTEVVMVLNSDEAVKAFARGGNVTVGGGISAAAGPLGTGGQVASSLANPAPVFSYSRSKGLFAGLTLDGTILVERKDANKKFYGSSISATDILAGRVPAPEIASTMYDIIEAAEGIDETGLPEGGYVPTATGEHAPVPSPTTGYTTGPGTAADAASTTSSATGNKTVFDASSTHHIVARVPPTTLPEYTSAFYKTWTLRLEGFAARLAGYPIPPDSFLNGLFVVKRRSAQAVEVEWSMPKPVTRLFKALGVGMVQGGSQILSVQDKDGETEIRYTCEEYLGVRPERWEDVEYRRASEIGINGKPFGAFGVQLHRFYMRFLIEQAKNRLIKGARRHA</sequence>
<keyword evidence="4" id="KW-1185">Reference proteome</keyword>
<reference evidence="3 4" key="1">
    <citation type="submission" date="2017-05" db="EMBL/GenBank/DDBJ databases">
        <title>The Genome Sequence of Tsuchiyaea wingfieldii DSM 27421.</title>
        <authorList>
            <person name="Cuomo C."/>
            <person name="Passer A."/>
            <person name="Billmyre B."/>
            <person name="Heitman J."/>
        </authorList>
    </citation>
    <scope>NUCLEOTIDE SEQUENCE [LARGE SCALE GENOMIC DNA]</scope>
    <source>
        <strain evidence="3 4">DSM 27421</strain>
    </source>
</reference>
<comment type="caution">
    <text evidence="3">The sequence shown here is derived from an EMBL/GenBank/DDBJ whole genome shotgun (WGS) entry which is preliminary data.</text>
</comment>
<dbReference type="EMBL" id="NIDF01000005">
    <property type="protein sequence ID" value="TYJ58339.1"/>
    <property type="molecule type" value="Genomic_DNA"/>
</dbReference>
<dbReference type="GO" id="GO:0035091">
    <property type="term" value="F:phosphatidylinositol binding"/>
    <property type="evidence" value="ECO:0007669"/>
    <property type="project" value="TreeGrafter"/>
</dbReference>
<evidence type="ECO:0000256" key="1">
    <source>
        <dbReference type="SAM" id="MobiDB-lite"/>
    </source>
</evidence>
<protein>
    <recommendedName>
        <fullName evidence="2">Ysc84 actin-binding domain-containing protein</fullName>
    </recommendedName>
</protein>
<dbReference type="PANTHER" id="PTHR15629">
    <property type="entry name" value="SH3YL1 PROTEIN"/>
    <property type="match status" value="1"/>
</dbReference>
<feature type="compositionally biased region" description="Low complexity" evidence="1">
    <location>
        <begin position="269"/>
        <end position="290"/>
    </location>
</feature>
<dbReference type="InterPro" id="IPR007461">
    <property type="entry name" value="Ysc84_actin-binding"/>
</dbReference>
<proteinExistence type="predicted"/>
<dbReference type="InterPro" id="IPR033643">
    <property type="entry name" value="SYLF_SH3YL1-like"/>
</dbReference>
<dbReference type="GO" id="GO:0051666">
    <property type="term" value="P:actin cortical patch localization"/>
    <property type="evidence" value="ECO:0007669"/>
    <property type="project" value="TreeGrafter"/>
</dbReference>
<dbReference type="InterPro" id="IPR051702">
    <property type="entry name" value="SH3_domain_YSC84-like"/>
</dbReference>
<accession>A0A5D3B6Q4</accession>
<dbReference type="Proteomes" id="UP000322245">
    <property type="component" value="Unassembled WGS sequence"/>
</dbReference>
<dbReference type="GO" id="GO:0030479">
    <property type="term" value="C:actin cortical patch"/>
    <property type="evidence" value="ECO:0007669"/>
    <property type="project" value="TreeGrafter"/>
</dbReference>
<dbReference type="Pfam" id="PF04366">
    <property type="entry name" value="Ysc84"/>
    <property type="match status" value="1"/>
</dbReference>
<organism evidence="3 4">
    <name type="scientific">Cryptococcus floricola</name>
    <dbReference type="NCBI Taxonomy" id="2591691"/>
    <lineage>
        <taxon>Eukaryota</taxon>
        <taxon>Fungi</taxon>
        <taxon>Dikarya</taxon>
        <taxon>Basidiomycota</taxon>
        <taxon>Agaricomycotina</taxon>
        <taxon>Tremellomycetes</taxon>
        <taxon>Tremellales</taxon>
        <taxon>Cryptococcaceae</taxon>
        <taxon>Cryptococcus</taxon>
    </lineage>
</organism>
<dbReference type="GO" id="GO:0051015">
    <property type="term" value="F:actin filament binding"/>
    <property type="evidence" value="ECO:0007669"/>
    <property type="project" value="TreeGrafter"/>
</dbReference>
<dbReference type="AlphaFoldDB" id="A0A5D3B6Q4"/>
<evidence type="ECO:0000313" key="3">
    <source>
        <dbReference type="EMBL" id="TYJ58339.1"/>
    </source>
</evidence>
<feature type="domain" description="Ysc84 actin-binding" evidence="2">
    <location>
        <begin position="119"/>
        <end position="242"/>
    </location>
</feature>